<evidence type="ECO:0000313" key="1">
    <source>
        <dbReference type="EMBL" id="AEP87362.1"/>
    </source>
</evidence>
<gene>
    <name evidence="1" type="ordered locus">GYO_2751</name>
</gene>
<dbReference type="AlphaFoldDB" id="G4NQB3"/>
<evidence type="ECO:0000313" key="2">
    <source>
        <dbReference type="Proteomes" id="UP000002651"/>
    </source>
</evidence>
<sequence>MEDGKEAGFFVSVFFLTGRFHMNTLMIVKIKNGEENEYIL</sequence>
<dbReference type="STRING" id="1052585.GYO_2751"/>
<organism evidence="1 2">
    <name type="scientific">Bacillus spizizenii (strain DSM 15029 / JCM 12233 / NBRC 101239 / NRRL B-23049 / TU-B-10)</name>
    <name type="common">Bacillus subtilis subsp. spizizenii</name>
    <dbReference type="NCBI Taxonomy" id="1052585"/>
    <lineage>
        <taxon>Bacteria</taxon>
        <taxon>Bacillati</taxon>
        <taxon>Bacillota</taxon>
        <taxon>Bacilli</taxon>
        <taxon>Bacillales</taxon>
        <taxon>Bacillaceae</taxon>
        <taxon>Bacillus</taxon>
    </lineage>
</organism>
<dbReference type="Proteomes" id="UP000002651">
    <property type="component" value="Chromosome"/>
</dbReference>
<proteinExistence type="predicted"/>
<keyword evidence="2" id="KW-1185">Reference proteome</keyword>
<dbReference type="EMBL" id="CP002905">
    <property type="protein sequence ID" value="AEP87362.1"/>
    <property type="molecule type" value="Genomic_DNA"/>
</dbReference>
<dbReference type="HOGENOM" id="CLU_3305033_0_0_9"/>
<protein>
    <submittedName>
        <fullName evidence="1">Uncharacterized protein</fullName>
    </submittedName>
</protein>
<reference evidence="1 2" key="1">
    <citation type="journal article" date="2012" name="J. Bacteriol.">
        <title>Whole-genome sequences of Bacillus subtilis and close relatives.</title>
        <authorList>
            <person name="Earl A.M."/>
            <person name="Eppinger M."/>
            <person name="Fricke W.F."/>
            <person name="Rosovitz M.J."/>
            <person name="Rasko D.A."/>
            <person name="Daugherty S."/>
            <person name="Losick R."/>
            <person name="Kolter R."/>
            <person name="Ravel J."/>
        </authorList>
    </citation>
    <scope>NUCLEOTIDE SEQUENCE [LARGE SCALE GENOMIC DNA]</scope>
    <source>
        <strain evidence="2">DSM 15029 / JCM 12233 / NBRC 101239 / NRRL B-23049 / TU-B-10</strain>
    </source>
</reference>
<accession>G4NQB3</accession>
<name>G4NQB3_BACS4</name>
<dbReference type="KEGG" id="bst:GYO_2751"/>